<comment type="subcellular location">
    <subcellularLocation>
        <location evidence="1 8">Nucleus</location>
    </subcellularLocation>
</comment>
<keyword evidence="12" id="KW-1185">Reference proteome</keyword>
<evidence type="ECO:0000256" key="6">
    <source>
        <dbReference type="ARBA" id="ARBA00023242"/>
    </source>
</evidence>
<evidence type="ECO:0000259" key="10">
    <source>
        <dbReference type="PROSITE" id="PS50863"/>
    </source>
</evidence>
<feature type="chain" id="PRO_5043706905" description="Auxin response factor" evidence="9">
    <location>
        <begin position="20"/>
        <end position="351"/>
    </location>
</feature>
<organism evidence="11 12">
    <name type="scientific">Linum tenue</name>
    <dbReference type="NCBI Taxonomy" id="586396"/>
    <lineage>
        <taxon>Eukaryota</taxon>
        <taxon>Viridiplantae</taxon>
        <taxon>Streptophyta</taxon>
        <taxon>Embryophyta</taxon>
        <taxon>Tracheophyta</taxon>
        <taxon>Spermatophyta</taxon>
        <taxon>Magnoliopsida</taxon>
        <taxon>eudicotyledons</taxon>
        <taxon>Gunneridae</taxon>
        <taxon>Pentapetalae</taxon>
        <taxon>rosids</taxon>
        <taxon>fabids</taxon>
        <taxon>Malpighiales</taxon>
        <taxon>Linaceae</taxon>
        <taxon>Linum</taxon>
    </lineage>
</organism>
<dbReference type="PROSITE" id="PS50863">
    <property type="entry name" value="B3"/>
    <property type="match status" value="1"/>
</dbReference>
<dbReference type="EMBL" id="CAMGYJ010000004">
    <property type="protein sequence ID" value="CAI0400764.1"/>
    <property type="molecule type" value="Genomic_DNA"/>
</dbReference>
<dbReference type="InterPro" id="IPR044835">
    <property type="entry name" value="ARF_plant"/>
</dbReference>
<name>A0AAV0IVN9_9ROSI</name>
<feature type="signal peptide" evidence="9">
    <location>
        <begin position="1"/>
        <end position="19"/>
    </location>
</feature>
<evidence type="ECO:0000256" key="7">
    <source>
        <dbReference type="ARBA" id="ARBA00023294"/>
    </source>
</evidence>
<dbReference type="SUPFAM" id="SSF101936">
    <property type="entry name" value="DNA-binding pseudobarrel domain"/>
    <property type="match status" value="1"/>
</dbReference>
<reference evidence="11" key="1">
    <citation type="submission" date="2022-08" db="EMBL/GenBank/DDBJ databases">
        <authorList>
            <person name="Gutierrez-Valencia J."/>
        </authorList>
    </citation>
    <scope>NUCLEOTIDE SEQUENCE</scope>
</reference>
<protein>
    <recommendedName>
        <fullName evidence="8">Auxin response factor</fullName>
    </recommendedName>
</protein>
<keyword evidence="5 8" id="KW-0804">Transcription</keyword>
<dbReference type="PANTHER" id="PTHR31384:SF96">
    <property type="entry name" value="AUXIN RESPONSE FACTOR 1"/>
    <property type="match status" value="1"/>
</dbReference>
<dbReference type="GO" id="GO:0005634">
    <property type="term" value="C:nucleus"/>
    <property type="evidence" value="ECO:0007669"/>
    <property type="project" value="UniProtKB-SubCell"/>
</dbReference>
<dbReference type="PANTHER" id="PTHR31384">
    <property type="entry name" value="AUXIN RESPONSE FACTOR 4-RELATED"/>
    <property type="match status" value="1"/>
</dbReference>
<dbReference type="SMART" id="SM01019">
    <property type="entry name" value="B3"/>
    <property type="match status" value="1"/>
</dbReference>
<comment type="caution">
    <text evidence="11">The sequence shown here is derived from an EMBL/GenBank/DDBJ whole genome shotgun (WGS) entry which is preliminary data.</text>
</comment>
<evidence type="ECO:0000256" key="2">
    <source>
        <dbReference type="ARBA" id="ARBA00007853"/>
    </source>
</evidence>
<dbReference type="Gene3D" id="2.40.330.10">
    <property type="entry name" value="DNA-binding pseudobarrel domain"/>
    <property type="match status" value="1"/>
</dbReference>
<proteinExistence type="inferred from homology"/>
<dbReference type="InterPro" id="IPR010525">
    <property type="entry name" value="ARF_dom"/>
</dbReference>
<evidence type="ECO:0000313" key="11">
    <source>
        <dbReference type="EMBL" id="CAI0400764.1"/>
    </source>
</evidence>
<evidence type="ECO:0000313" key="12">
    <source>
        <dbReference type="Proteomes" id="UP001154282"/>
    </source>
</evidence>
<keyword evidence="6 8" id="KW-0539">Nucleus</keyword>
<dbReference type="GO" id="GO:0009734">
    <property type="term" value="P:auxin-activated signaling pathway"/>
    <property type="evidence" value="ECO:0007669"/>
    <property type="project" value="UniProtKB-KW"/>
</dbReference>
<evidence type="ECO:0000256" key="3">
    <source>
        <dbReference type="ARBA" id="ARBA00023015"/>
    </source>
</evidence>
<evidence type="ECO:0000256" key="8">
    <source>
        <dbReference type="RuleBase" id="RU004561"/>
    </source>
</evidence>
<evidence type="ECO:0000256" key="5">
    <source>
        <dbReference type="ARBA" id="ARBA00023163"/>
    </source>
</evidence>
<comment type="similarity">
    <text evidence="2 8">Belongs to the ARF family.</text>
</comment>
<dbReference type="InterPro" id="IPR015300">
    <property type="entry name" value="DNA-bd_pseudobarrel_sf"/>
</dbReference>
<dbReference type="FunFam" id="2.40.330.10:FF:000001">
    <property type="entry name" value="Auxin response factor"/>
    <property type="match status" value="1"/>
</dbReference>
<dbReference type="Pfam" id="PF02362">
    <property type="entry name" value="B3"/>
    <property type="match status" value="1"/>
</dbReference>
<dbReference type="Pfam" id="PF06507">
    <property type="entry name" value="ARF_AD"/>
    <property type="match status" value="1"/>
</dbReference>
<dbReference type="Gene3D" id="2.30.30.1040">
    <property type="match status" value="1"/>
</dbReference>
<comment type="function">
    <text evidence="8">Auxin response factors (ARFs) are transcriptional factors that bind specifically to the DNA sequence 5'-TGTCTC-3' found in the auxin-responsive promoter elements (AuxREs).</text>
</comment>
<dbReference type="InterPro" id="IPR003340">
    <property type="entry name" value="B3_DNA-bd"/>
</dbReference>
<keyword evidence="4 8" id="KW-0238">DNA-binding</keyword>
<feature type="domain" description="TF-B3" evidence="10">
    <location>
        <begin position="135"/>
        <end position="236"/>
    </location>
</feature>
<sequence length="351" mass="39972">MIVSILLAVPSCNSTLADALFSAGVCNDALWKELWHACAGPLVILPGECERVYYFPQGHMEQLQVPEGLEHQVPHQFQLPSKILCKVVSVCRMVEPETDEVYAQIDLLPESDQPDELTSLDTLPPEPAGCKVHSFSKIITHSDASSHGGFFIPRKYAIDCLPPLDMSQPSPSQVLVARDLHGYEWQFCHIYRGRPRRHLMNGWSVFARAKRLVAGDAFIFLKYNCGDFRVGFRRYMSQQPNRLPFVISRKSTHMGILATAAHAIANGTLFSVLYKPSRFEFIVRVNKYLEARNHHLSIGTRVAMRFEYEEVTEERFNGTIAGVGENFSPQWNCSEWRSFKLMSLPFFHFIF</sequence>
<dbReference type="Proteomes" id="UP001154282">
    <property type="component" value="Unassembled WGS sequence"/>
</dbReference>
<keyword evidence="3 8" id="KW-0805">Transcription regulation</keyword>
<dbReference type="GO" id="GO:0006355">
    <property type="term" value="P:regulation of DNA-templated transcription"/>
    <property type="evidence" value="ECO:0007669"/>
    <property type="project" value="InterPro"/>
</dbReference>
<keyword evidence="7 8" id="KW-0927">Auxin signaling pathway</keyword>
<dbReference type="GO" id="GO:0003677">
    <property type="term" value="F:DNA binding"/>
    <property type="evidence" value="ECO:0007669"/>
    <property type="project" value="UniProtKB-KW"/>
</dbReference>
<dbReference type="CDD" id="cd10017">
    <property type="entry name" value="B3_DNA"/>
    <property type="match status" value="1"/>
</dbReference>
<evidence type="ECO:0000256" key="9">
    <source>
        <dbReference type="SAM" id="SignalP"/>
    </source>
</evidence>
<evidence type="ECO:0000256" key="4">
    <source>
        <dbReference type="ARBA" id="ARBA00023125"/>
    </source>
</evidence>
<dbReference type="AlphaFoldDB" id="A0AAV0IVN9"/>
<accession>A0AAV0IVN9</accession>
<comment type="subunit">
    <text evidence="8">Homodimers and heterodimers.</text>
</comment>
<evidence type="ECO:0000256" key="1">
    <source>
        <dbReference type="ARBA" id="ARBA00004123"/>
    </source>
</evidence>
<keyword evidence="9" id="KW-0732">Signal</keyword>
<gene>
    <name evidence="11" type="ORF">LITE_LOCUS10900</name>
</gene>